<comment type="caution">
    <text evidence="1">The sequence shown here is derived from an EMBL/GenBank/DDBJ whole genome shotgun (WGS) entry which is preliminary data.</text>
</comment>
<evidence type="ECO:0000313" key="2">
    <source>
        <dbReference type="Proteomes" id="UP000244224"/>
    </source>
</evidence>
<dbReference type="OrthoDB" id="7353682at2"/>
<dbReference type="Pfam" id="PF12974">
    <property type="entry name" value="Phosphonate-bd"/>
    <property type="match status" value="1"/>
</dbReference>
<sequence>MIAALGMYDRPELRGPTDLYWSLIRDGLRKRGIEAPEALTRDDRAWWAGWHSPDLLLSQTCGMPYRTELKEVVTLVGTPDFGVEGCPPGYYRSVLVARGDDPRAELADFADAAFAFNEARSQSGWAAAANHMTALGLTIRPALETGGHAASARAVAEGRADWASLDAVTWRLLLRWEPEVAARLRVIGQTAPTPGLPYVTARGTDPAPLAAAVAEAIVTLPPDDRAALGLCGLIQIPSADYLAVPIPPPPALAQG</sequence>
<dbReference type="Gene3D" id="3.40.190.10">
    <property type="entry name" value="Periplasmic binding protein-like II"/>
    <property type="match status" value="1"/>
</dbReference>
<evidence type="ECO:0000313" key="1">
    <source>
        <dbReference type="EMBL" id="PTX47956.1"/>
    </source>
</evidence>
<dbReference type="PANTHER" id="PTHR35841:SF1">
    <property type="entry name" value="PHOSPHONATES-BINDING PERIPLASMIC PROTEIN"/>
    <property type="match status" value="1"/>
</dbReference>
<dbReference type="PANTHER" id="PTHR35841">
    <property type="entry name" value="PHOSPHONATES-BINDING PERIPLASMIC PROTEIN"/>
    <property type="match status" value="1"/>
</dbReference>
<protein>
    <submittedName>
        <fullName evidence="1">ABC-type phosphate/phosphonate transport system substrate-binding protein</fullName>
    </submittedName>
</protein>
<dbReference type="Proteomes" id="UP000244224">
    <property type="component" value="Unassembled WGS sequence"/>
</dbReference>
<proteinExistence type="predicted"/>
<organism evidence="1 2">
    <name type="scientific">Gemmobacter caeni</name>
    <dbReference type="NCBI Taxonomy" id="589035"/>
    <lineage>
        <taxon>Bacteria</taxon>
        <taxon>Pseudomonadati</taxon>
        <taxon>Pseudomonadota</taxon>
        <taxon>Alphaproteobacteria</taxon>
        <taxon>Rhodobacterales</taxon>
        <taxon>Paracoccaceae</taxon>
        <taxon>Gemmobacter</taxon>
    </lineage>
</organism>
<keyword evidence="2" id="KW-1185">Reference proteome</keyword>
<dbReference type="SUPFAM" id="SSF53850">
    <property type="entry name" value="Periplasmic binding protein-like II"/>
    <property type="match status" value="1"/>
</dbReference>
<accession>A0A2T6AW24</accession>
<dbReference type="EMBL" id="QBKP01000011">
    <property type="protein sequence ID" value="PTX47956.1"/>
    <property type="molecule type" value="Genomic_DNA"/>
</dbReference>
<gene>
    <name evidence="1" type="ORF">C8N34_111112</name>
</gene>
<reference evidence="1 2" key="1">
    <citation type="submission" date="2018-04" db="EMBL/GenBank/DDBJ databases">
        <title>Genomic Encyclopedia of Archaeal and Bacterial Type Strains, Phase II (KMG-II): from individual species to whole genera.</title>
        <authorList>
            <person name="Goeker M."/>
        </authorList>
    </citation>
    <scope>NUCLEOTIDE SEQUENCE [LARGE SCALE GENOMIC DNA]</scope>
    <source>
        <strain evidence="1 2">DSM 21823</strain>
    </source>
</reference>
<name>A0A2T6AW24_9RHOB</name>
<dbReference type="AlphaFoldDB" id="A0A2T6AW24"/>
<dbReference type="RefSeq" id="WP_108129733.1">
    <property type="nucleotide sequence ID" value="NZ_QBKP01000011.1"/>
</dbReference>